<dbReference type="InterPro" id="IPR001242">
    <property type="entry name" value="Condensation_dom"/>
</dbReference>
<dbReference type="PROSITE" id="PS00455">
    <property type="entry name" value="AMP_BINDING"/>
    <property type="match status" value="2"/>
</dbReference>
<dbReference type="NCBIfam" id="NF003417">
    <property type="entry name" value="PRK04813.1"/>
    <property type="match status" value="2"/>
</dbReference>
<dbReference type="SMART" id="SM00823">
    <property type="entry name" value="PKS_PP"/>
    <property type="match status" value="2"/>
</dbReference>
<dbReference type="Gene3D" id="2.30.38.10">
    <property type="entry name" value="Luciferase, Domain 3"/>
    <property type="match status" value="1"/>
</dbReference>
<accession>A0ABW5I780</accession>
<dbReference type="InterPro" id="IPR020845">
    <property type="entry name" value="AMP-binding_CS"/>
</dbReference>
<dbReference type="Pfam" id="PF00550">
    <property type="entry name" value="PP-binding"/>
    <property type="match status" value="2"/>
</dbReference>
<dbReference type="Pfam" id="PF00501">
    <property type="entry name" value="AMP-binding"/>
    <property type="match status" value="2"/>
</dbReference>
<dbReference type="SUPFAM" id="SSF47336">
    <property type="entry name" value="ACP-like"/>
    <property type="match status" value="2"/>
</dbReference>
<dbReference type="InterPro" id="IPR025110">
    <property type="entry name" value="AMP-bd_C"/>
</dbReference>
<comment type="cofactor">
    <cofactor evidence="1">
        <name>pantetheine 4'-phosphate</name>
        <dbReference type="ChEBI" id="CHEBI:47942"/>
    </cofactor>
</comment>
<evidence type="ECO:0000313" key="5">
    <source>
        <dbReference type="EMBL" id="MFD2485133.1"/>
    </source>
</evidence>
<dbReference type="InterPro" id="IPR000873">
    <property type="entry name" value="AMP-dep_synth/lig_dom"/>
</dbReference>
<evidence type="ECO:0000256" key="3">
    <source>
        <dbReference type="ARBA" id="ARBA00022553"/>
    </source>
</evidence>
<dbReference type="InterPro" id="IPR023213">
    <property type="entry name" value="CAT-like_dom_sf"/>
</dbReference>
<dbReference type="Proteomes" id="UP001597542">
    <property type="component" value="Unassembled WGS sequence"/>
</dbReference>
<evidence type="ECO:0000259" key="4">
    <source>
        <dbReference type="PROSITE" id="PS50075"/>
    </source>
</evidence>
<dbReference type="Gene3D" id="1.10.1200.10">
    <property type="entry name" value="ACP-like"/>
    <property type="match status" value="1"/>
</dbReference>
<dbReference type="Gene3D" id="3.30.559.10">
    <property type="entry name" value="Chloramphenicol acetyltransferase-like domain"/>
    <property type="match status" value="1"/>
</dbReference>
<evidence type="ECO:0000313" key="6">
    <source>
        <dbReference type="Proteomes" id="UP001597542"/>
    </source>
</evidence>
<comment type="caution">
    <text evidence="5">The sequence shown here is derived from an EMBL/GenBank/DDBJ whole genome shotgun (WGS) entry which is preliminary data.</text>
</comment>
<gene>
    <name evidence="5" type="ORF">ACFSUT_32995</name>
</gene>
<dbReference type="NCBIfam" id="TIGR01733">
    <property type="entry name" value="AA-adenyl-dom"/>
    <property type="match status" value="2"/>
</dbReference>
<dbReference type="PANTHER" id="PTHR45527:SF1">
    <property type="entry name" value="FATTY ACID SYNTHASE"/>
    <property type="match status" value="1"/>
</dbReference>
<dbReference type="CDD" id="cd19531">
    <property type="entry name" value="LCL_NRPS-like"/>
    <property type="match status" value="1"/>
</dbReference>
<dbReference type="Gene3D" id="3.40.50.12780">
    <property type="entry name" value="N-terminal domain of ligase-like"/>
    <property type="match status" value="1"/>
</dbReference>
<name>A0ABW5I780_9PSEU</name>
<dbReference type="Pfam" id="PF00668">
    <property type="entry name" value="Condensation"/>
    <property type="match status" value="1"/>
</dbReference>
<protein>
    <submittedName>
        <fullName evidence="5">Amino acid adenylation domain-containing protein</fullName>
    </submittedName>
</protein>
<sequence length="1633" mass="175725">MTTGAASTLAKLVAARAATVPRAAAVLEGDETTSYAALAEAAERVAARLHARGLGPESRVGVCLPRSALTAAALLAVWRAGGAFVPLDADHPADRLAWTVRDADIRVVLTVRELAPVIAATGAEPLCVDEDETGVAECPAVDVHPHTAAYVIYTSGSTGRPKGVVVPHQGIANRVMWAVHRHSLAPGDRVLHKTALTFDASVWEVFAPLICGATVVMAPPGAERDPATLVDQLVRQRITVLQTVPSVLRLLVREPAWSRAKSLRLLFCAGEPLHAQVCRQVFAGVRPVFWNTYGPTECSVDVTAAEVEPAQETGPIPIGRPLPNVRVQVLAPDGQLAPVGSPGELHVAGIALARGYLGRPDLTAERFLPDPYGPPGSRRYRTGDQVRWRPNGELEYLGRLDHQLKVNGVRVEAGEVEAALTAHPGIADAAVAVRDGRLVGYYVSERDVDPASVRACAAARLPSAMVPAAYLRLTALPLTTSGKIDRAALPEPARRTGGAPLCSELEHTVAVVWTRLLERADVAADDDFFALGGSSLELTRLASELRAETGVDIPIGELFAATTVSAQAELLARLDGVVEPIPTGPRGVPRPLSSGQRRLWFLDRMRPGDPEWTVPLFIRLPATVGESTARRALAALVARHEVLRTRYLTVAGEPMQMVEDDAEIELRVAGYSAAVAEELKRPFDLSAGRVMRGLLTPAGDETLLLLTFHHISCDGASTVVIERELRRLCAHAAAELGDPGVRYADYATWQQNRLTDETRKRELGYWRSALDGVEPLDLPTDRPRPAERDSEGGLVSFTLPPRLVDEAITLGRGHGATPFTTLLTVFAMLLAKYTGQRDIPIGTPVGGRHHPDLADVVGFFLNMLVLRCDLAADPTFREALARTRATAVAALGAQTVPFEEVVEAIAPERDLSRTPLYQVSFDLHEQGRSGTAVAADDLAAFAGAWRIAKTDLTLIVQRREDGGMDGVLEYATALFDRDTAERMVARFQRLVEAAVAQPDAPMSALSLLDDRERAELTGPPPLGRPVADCLHEVFEQQVRRRPDAGALSVNGRRLTYRELNERANRLAHHLLAHGIGPGCLVAVHLERGPDLVPALLGVLKAGAGYLPVDPAQPTERVRHILADAEAAALIADEPTELFAGPVIVPARDAEALAARPDHDPEPAAEPGDIAYVVYTSGSSGRPKGVGITHAQVARLFDSTDADFEFRDDDVWTMFHSYAFDFSVWELWGALLHGGRVVVVPQMVTRSPAEFLDLLVDEGVTMLSQTPSAFSGLVALAGDDRIDRLALRAVVFGGEKLEVADLLPWVRRVGLHRPRLVNMYGITETTVHATCRVIGAADLDRPAASPIGVPLADLWIRLLDRDGRLVPSGVTGEIHVGGPGVAAGYLGRRELTAQRFVPDPYGPPGARLYRSGDLARRRPDGDLEFRGRADDQVKIRGFRIEPGEIAAVLAEHRDVRDAVVLPYEPAPGDRRLAAYVVPAASEADVGELAAHCRRRLPHYMVPAAFLSLARIPMTGNGKVDRAALPSPTAAAAAWAGHTPPSTPTQHVVAAIWTELFGVERIGVDDSFFALGGHSLLALRLVARLGEEFDVDIPVRTVFEHPTVAQVAETVETEVRAQIDALTDAQVRAMKESRA</sequence>
<dbReference type="Gene3D" id="3.40.50.1820">
    <property type="entry name" value="alpha/beta hydrolase"/>
    <property type="match status" value="1"/>
</dbReference>
<dbReference type="SUPFAM" id="SSF52777">
    <property type="entry name" value="CoA-dependent acyltransferases"/>
    <property type="match status" value="2"/>
</dbReference>
<feature type="domain" description="Carrier" evidence="4">
    <location>
        <begin position="500"/>
        <end position="575"/>
    </location>
</feature>
<dbReference type="InterPro" id="IPR006162">
    <property type="entry name" value="Ppantetheine_attach_site"/>
</dbReference>
<dbReference type="InterPro" id="IPR010071">
    <property type="entry name" value="AA_adenyl_dom"/>
</dbReference>
<dbReference type="Gene3D" id="3.30.559.30">
    <property type="entry name" value="Nonribosomal peptide synthetase, condensation domain"/>
    <property type="match status" value="1"/>
</dbReference>
<dbReference type="InterPro" id="IPR020806">
    <property type="entry name" value="PKS_PP-bd"/>
</dbReference>
<dbReference type="Pfam" id="PF13193">
    <property type="entry name" value="AMP-binding_C"/>
    <property type="match status" value="2"/>
</dbReference>
<dbReference type="CDD" id="cd17643">
    <property type="entry name" value="A_NRPS_Cytc1-like"/>
    <property type="match status" value="1"/>
</dbReference>
<dbReference type="InterPro" id="IPR045851">
    <property type="entry name" value="AMP-bd_C_sf"/>
</dbReference>
<dbReference type="InterPro" id="IPR042099">
    <property type="entry name" value="ANL_N_sf"/>
</dbReference>
<feature type="domain" description="Carrier" evidence="4">
    <location>
        <begin position="1538"/>
        <end position="1613"/>
    </location>
</feature>
<dbReference type="Gene3D" id="3.40.50.980">
    <property type="match status" value="2"/>
</dbReference>
<organism evidence="5 6">
    <name type="scientific">Amycolatopsis albidoflavus</name>
    <dbReference type="NCBI Taxonomy" id="102226"/>
    <lineage>
        <taxon>Bacteria</taxon>
        <taxon>Bacillati</taxon>
        <taxon>Actinomycetota</taxon>
        <taxon>Actinomycetes</taxon>
        <taxon>Pseudonocardiales</taxon>
        <taxon>Pseudonocardiaceae</taxon>
        <taxon>Amycolatopsis</taxon>
    </lineage>
</organism>
<reference evidence="6" key="1">
    <citation type="journal article" date="2019" name="Int. J. Syst. Evol. Microbiol.">
        <title>The Global Catalogue of Microorganisms (GCM) 10K type strain sequencing project: providing services to taxonomists for standard genome sequencing and annotation.</title>
        <authorList>
            <consortium name="The Broad Institute Genomics Platform"/>
            <consortium name="The Broad Institute Genome Sequencing Center for Infectious Disease"/>
            <person name="Wu L."/>
            <person name="Ma J."/>
        </authorList>
    </citation>
    <scope>NUCLEOTIDE SEQUENCE [LARGE SCALE GENOMIC DNA]</scope>
    <source>
        <strain evidence="6">CGMCC 4.7638</strain>
    </source>
</reference>
<keyword evidence="2" id="KW-0596">Phosphopantetheine</keyword>
<evidence type="ECO:0000256" key="2">
    <source>
        <dbReference type="ARBA" id="ARBA00022450"/>
    </source>
</evidence>
<dbReference type="PROSITE" id="PS00012">
    <property type="entry name" value="PHOSPHOPANTETHEINE"/>
    <property type="match status" value="2"/>
</dbReference>
<proteinExistence type="predicted"/>
<dbReference type="InterPro" id="IPR029058">
    <property type="entry name" value="AB_hydrolase_fold"/>
</dbReference>
<dbReference type="SUPFAM" id="SSF56801">
    <property type="entry name" value="Acetyl-CoA synthetase-like"/>
    <property type="match status" value="2"/>
</dbReference>
<dbReference type="RefSeq" id="WP_344277115.1">
    <property type="nucleotide sequence ID" value="NZ_BAAAHV010000012.1"/>
</dbReference>
<dbReference type="EMBL" id="JBHUKQ010000015">
    <property type="protein sequence ID" value="MFD2485133.1"/>
    <property type="molecule type" value="Genomic_DNA"/>
</dbReference>
<dbReference type="InterPro" id="IPR009081">
    <property type="entry name" value="PP-bd_ACP"/>
</dbReference>
<keyword evidence="6" id="KW-1185">Reference proteome</keyword>
<dbReference type="PROSITE" id="PS50075">
    <property type="entry name" value="CARRIER"/>
    <property type="match status" value="2"/>
</dbReference>
<dbReference type="Gene3D" id="3.30.300.30">
    <property type="match status" value="2"/>
</dbReference>
<evidence type="ECO:0000256" key="1">
    <source>
        <dbReference type="ARBA" id="ARBA00001957"/>
    </source>
</evidence>
<keyword evidence="3" id="KW-0597">Phosphoprotein</keyword>
<dbReference type="PANTHER" id="PTHR45527">
    <property type="entry name" value="NONRIBOSOMAL PEPTIDE SYNTHETASE"/>
    <property type="match status" value="1"/>
</dbReference>
<dbReference type="InterPro" id="IPR036736">
    <property type="entry name" value="ACP-like_sf"/>
</dbReference>